<organism evidence="2 3">
    <name type="scientific">Conger conger</name>
    <name type="common">Conger eel</name>
    <name type="synonym">Muraena conger</name>
    <dbReference type="NCBI Taxonomy" id="82655"/>
    <lineage>
        <taxon>Eukaryota</taxon>
        <taxon>Metazoa</taxon>
        <taxon>Chordata</taxon>
        <taxon>Craniata</taxon>
        <taxon>Vertebrata</taxon>
        <taxon>Euteleostomi</taxon>
        <taxon>Actinopterygii</taxon>
        <taxon>Neopterygii</taxon>
        <taxon>Teleostei</taxon>
        <taxon>Anguilliformes</taxon>
        <taxon>Congridae</taxon>
        <taxon>Conger</taxon>
    </lineage>
</organism>
<proteinExistence type="predicted"/>
<evidence type="ECO:0000256" key="1">
    <source>
        <dbReference type="SAM" id="MobiDB-lite"/>
    </source>
</evidence>
<comment type="caution">
    <text evidence="2">The sequence shown here is derived from an EMBL/GenBank/DDBJ whole genome shotgun (WGS) entry which is preliminary data.</text>
</comment>
<dbReference type="Proteomes" id="UP001152803">
    <property type="component" value="Unassembled WGS sequence"/>
</dbReference>
<keyword evidence="3" id="KW-1185">Reference proteome</keyword>
<evidence type="ECO:0000313" key="3">
    <source>
        <dbReference type="Proteomes" id="UP001152803"/>
    </source>
</evidence>
<feature type="region of interest" description="Disordered" evidence="1">
    <location>
        <begin position="67"/>
        <end position="101"/>
    </location>
</feature>
<accession>A0A9Q1CZX5</accession>
<gene>
    <name evidence="2" type="ORF">COCON_G00209070</name>
</gene>
<feature type="compositionally biased region" description="Basic and acidic residues" evidence="1">
    <location>
        <begin position="67"/>
        <end position="80"/>
    </location>
</feature>
<dbReference type="EMBL" id="JAFJMO010000016">
    <property type="protein sequence ID" value="KAJ8254295.1"/>
    <property type="molecule type" value="Genomic_DNA"/>
</dbReference>
<dbReference type="AlphaFoldDB" id="A0A9Q1CZX5"/>
<protein>
    <submittedName>
        <fullName evidence="2">Uncharacterized protein</fullName>
    </submittedName>
</protein>
<name>A0A9Q1CZX5_CONCO</name>
<feature type="compositionally biased region" description="Polar residues" evidence="1">
    <location>
        <begin position="87"/>
        <end position="101"/>
    </location>
</feature>
<reference evidence="2" key="1">
    <citation type="journal article" date="2023" name="Science">
        <title>Genome structures resolve the early diversification of teleost fishes.</title>
        <authorList>
            <person name="Parey E."/>
            <person name="Louis A."/>
            <person name="Montfort J."/>
            <person name="Bouchez O."/>
            <person name="Roques C."/>
            <person name="Iampietro C."/>
            <person name="Lluch J."/>
            <person name="Castinel A."/>
            <person name="Donnadieu C."/>
            <person name="Desvignes T."/>
            <person name="Floi Bucao C."/>
            <person name="Jouanno E."/>
            <person name="Wen M."/>
            <person name="Mejri S."/>
            <person name="Dirks R."/>
            <person name="Jansen H."/>
            <person name="Henkel C."/>
            <person name="Chen W.J."/>
            <person name="Zahm M."/>
            <person name="Cabau C."/>
            <person name="Klopp C."/>
            <person name="Thompson A.W."/>
            <person name="Robinson-Rechavi M."/>
            <person name="Braasch I."/>
            <person name="Lecointre G."/>
            <person name="Bobe J."/>
            <person name="Postlethwait J.H."/>
            <person name="Berthelot C."/>
            <person name="Roest Crollius H."/>
            <person name="Guiguen Y."/>
        </authorList>
    </citation>
    <scope>NUCLEOTIDE SEQUENCE</scope>
    <source>
        <strain evidence="2">Concon-B</strain>
    </source>
</reference>
<sequence length="127" mass="13708">MLLILETVQAYGDSCYRSQVSGVTYSSFQGPGVSRLFIIRQRAALTSGLASSSLKTSQRDAVFSTCEERGPAGEEGEQRSHGGVTSIRRSSGAERSSTPRVFASLSTRDFPTRLSRASDTCVHVLSR</sequence>
<evidence type="ECO:0000313" key="2">
    <source>
        <dbReference type="EMBL" id="KAJ8254295.1"/>
    </source>
</evidence>